<dbReference type="EMBL" id="HACG01039555">
    <property type="protein sequence ID" value="CEK86420.1"/>
    <property type="molecule type" value="Transcribed_RNA"/>
</dbReference>
<proteinExistence type="predicted"/>
<organism evidence="2">
    <name type="scientific">Arion vulgaris</name>
    <dbReference type="NCBI Taxonomy" id="1028688"/>
    <lineage>
        <taxon>Eukaryota</taxon>
        <taxon>Metazoa</taxon>
        <taxon>Spiralia</taxon>
        <taxon>Lophotrochozoa</taxon>
        <taxon>Mollusca</taxon>
        <taxon>Gastropoda</taxon>
        <taxon>Heterobranchia</taxon>
        <taxon>Euthyneura</taxon>
        <taxon>Panpulmonata</taxon>
        <taxon>Eupulmonata</taxon>
        <taxon>Stylommatophora</taxon>
        <taxon>Helicina</taxon>
        <taxon>Arionoidea</taxon>
        <taxon>Arionidae</taxon>
        <taxon>Arion</taxon>
    </lineage>
</organism>
<name>A0A0B7B291_9EUPU</name>
<protein>
    <submittedName>
        <fullName evidence="2">Uncharacterized protein</fullName>
    </submittedName>
</protein>
<reference evidence="2" key="1">
    <citation type="submission" date="2014-12" db="EMBL/GenBank/DDBJ databases">
        <title>Insight into the proteome of Arion vulgaris.</title>
        <authorList>
            <person name="Aradska J."/>
            <person name="Bulat T."/>
            <person name="Smidak R."/>
            <person name="Sarate P."/>
            <person name="Gangsoo J."/>
            <person name="Sialana F."/>
            <person name="Bilban M."/>
            <person name="Lubec G."/>
        </authorList>
    </citation>
    <scope>NUCLEOTIDE SEQUENCE</scope>
    <source>
        <tissue evidence="2">Skin</tissue>
    </source>
</reference>
<dbReference type="EMBL" id="HACG01039556">
    <property type="protein sequence ID" value="CEK86421.1"/>
    <property type="molecule type" value="Transcribed_RNA"/>
</dbReference>
<dbReference type="AlphaFoldDB" id="A0A0B7B291"/>
<evidence type="ECO:0000313" key="2">
    <source>
        <dbReference type="EMBL" id="CEK86421.1"/>
    </source>
</evidence>
<sequence length="62" mass="7068">MIIIINAQDKTSQAEAIKQNVDLLNVLQAAAMLEVFNAYLDIFLQTEHTSRILYLNIVQHLL</sequence>
<gene>
    <name evidence="2" type="primary">ORF153603</name>
    <name evidence="1" type="synonym">ORF153602</name>
</gene>
<evidence type="ECO:0000313" key="1">
    <source>
        <dbReference type="EMBL" id="CEK86420.1"/>
    </source>
</evidence>
<accession>A0A0B7B291</accession>